<reference evidence="2 3" key="1">
    <citation type="submission" date="2024-08" db="EMBL/GenBank/DDBJ databases">
        <authorList>
            <person name="Ishaq N."/>
        </authorList>
    </citation>
    <scope>NUCLEOTIDE SEQUENCE [LARGE SCALE GENOMIC DNA]</scope>
    <source>
        <strain evidence="2 3">DSM 18651</strain>
    </source>
</reference>
<dbReference type="RefSeq" id="WP_371840996.1">
    <property type="nucleotide sequence ID" value="NZ_JBGMEK010000077.1"/>
</dbReference>
<dbReference type="Proteomes" id="UP001569428">
    <property type="component" value="Unassembled WGS sequence"/>
</dbReference>
<name>A0ABV4P528_9GAMM</name>
<evidence type="ECO:0000256" key="1">
    <source>
        <dbReference type="SAM" id="SignalP"/>
    </source>
</evidence>
<organism evidence="2 3">
    <name type="scientific">Microbulbifer epialgicus</name>
    <dbReference type="NCBI Taxonomy" id="393907"/>
    <lineage>
        <taxon>Bacteria</taxon>
        <taxon>Pseudomonadati</taxon>
        <taxon>Pseudomonadota</taxon>
        <taxon>Gammaproteobacteria</taxon>
        <taxon>Cellvibrionales</taxon>
        <taxon>Microbulbiferaceae</taxon>
        <taxon>Microbulbifer</taxon>
    </lineage>
</organism>
<keyword evidence="3" id="KW-1185">Reference proteome</keyword>
<feature type="signal peptide" evidence="1">
    <location>
        <begin position="1"/>
        <end position="17"/>
    </location>
</feature>
<comment type="caution">
    <text evidence="2">The sequence shown here is derived from an EMBL/GenBank/DDBJ whole genome shotgun (WGS) entry which is preliminary data.</text>
</comment>
<gene>
    <name evidence="2" type="ORF">ACCI49_20140</name>
</gene>
<dbReference type="EMBL" id="JBGMEK010000077">
    <property type="protein sequence ID" value="MFA0813216.1"/>
    <property type="molecule type" value="Genomic_DNA"/>
</dbReference>
<feature type="chain" id="PRO_5045651116" evidence="1">
    <location>
        <begin position="18"/>
        <end position="108"/>
    </location>
</feature>
<keyword evidence="1" id="KW-0732">Signal</keyword>
<evidence type="ECO:0000313" key="2">
    <source>
        <dbReference type="EMBL" id="MFA0813216.1"/>
    </source>
</evidence>
<protein>
    <submittedName>
        <fullName evidence="2">Uncharacterized protein</fullName>
    </submittedName>
</protein>
<proteinExistence type="predicted"/>
<accession>A0ABV4P528</accession>
<sequence>MNKIFTLICLLVVSSNAASEPTWYRGEINRIWRYGQGDFIVTFVGNTGLSDCRHNYAYFTSADLRPEILKSSLSVALSAYHTGETVGIVFDKDLNDDACHAPGIDLRK</sequence>
<evidence type="ECO:0000313" key="3">
    <source>
        <dbReference type="Proteomes" id="UP001569428"/>
    </source>
</evidence>